<dbReference type="EMBL" id="JAULSW010000004">
    <property type="protein sequence ID" value="KAK3386131.1"/>
    <property type="molecule type" value="Genomic_DNA"/>
</dbReference>
<accession>A0AAE0NR29</accession>
<keyword evidence="1" id="KW-0732">Signal</keyword>
<organism evidence="2 3">
    <name type="scientific">Podospora didyma</name>
    <dbReference type="NCBI Taxonomy" id="330526"/>
    <lineage>
        <taxon>Eukaryota</taxon>
        <taxon>Fungi</taxon>
        <taxon>Dikarya</taxon>
        <taxon>Ascomycota</taxon>
        <taxon>Pezizomycotina</taxon>
        <taxon>Sordariomycetes</taxon>
        <taxon>Sordariomycetidae</taxon>
        <taxon>Sordariales</taxon>
        <taxon>Podosporaceae</taxon>
        <taxon>Podospora</taxon>
    </lineage>
</organism>
<feature type="chain" id="PRO_5042252540" evidence="1">
    <location>
        <begin position="20"/>
        <end position="147"/>
    </location>
</feature>
<proteinExistence type="predicted"/>
<gene>
    <name evidence="2" type="ORF">B0H63DRAFT_523450</name>
</gene>
<sequence length="147" mass="17111">MSLWRAIFIVVLAAVPIRSVRHICRVYSHLLQHESVADIPTFYEYLNLLYIPRGPGDSSKHKAQRHDMVKMLEGVYDDSYFMTGYQDDEDGDEDGTGDDHQVDQTALIKVWVADVIIDEYSRTVYDRYMNAVNSWTCPLPQRRLRLL</sequence>
<name>A0AAE0NR29_9PEZI</name>
<reference evidence="2" key="1">
    <citation type="journal article" date="2023" name="Mol. Phylogenet. Evol.">
        <title>Genome-scale phylogeny and comparative genomics of the fungal order Sordariales.</title>
        <authorList>
            <person name="Hensen N."/>
            <person name="Bonometti L."/>
            <person name="Westerberg I."/>
            <person name="Brannstrom I.O."/>
            <person name="Guillou S."/>
            <person name="Cros-Aarteil S."/>
            <person name="Calhoun S."/>
            <person name="Haridas S."/>
            <person name="Kuo A."/>
            <person name="Mondo S."/>
            <person name="Pangilinan J."/>
            <person name="Riley R."/>
            <person name="LaButti K."/>
            <person name="Andreopoulos B."/>
            <person name="Lipzen A."/>
            <person name="Chen C."/>
            <person name="Yan M."/>
            <person name="Daum C."/>
            <person name="Ng V."/>
            <person name="Clum A."/>
            <person name="Steindorff A."/>
            <person name="Ohm R.A."/>
            <person name="Martin F."/>
            <person name="Silar P."/>
            <person name="Natvig D.O."/>
            <person name="Lalanne C."/>
            <person name="Gautier V."/>
            <person name="Ament-Velasquez S.L."/>
            <person name="Kruys A."/>
            <person name="Hutchinson M.I."/>
            <person name="Powell A.J."/>
            <person name="Barry K."/>
            <person name="Miller A.N."/>
            <person name="Grigoriev I.V."/>
            <person name="Debuchy R."/>
            <person name="Gladieux P."/>
            <person name="Hiltunen Thoren M."/>
            <person name="Johannesson H."/>
        </authorList>
    </citation>
    <scope>NUCLEOTIDE SEQUENCE</scope>
    <source>
        <strain evidence="2">CBS 232.78</strain>
    </source>
</reference>
<evidence type="ECO:0000313" key="2">
    <source>
        <dbReference type="EMBL" id="KAK3386131.1"/>
    </source>
</evidence>
<protein>
    <submittedName>
        <fullName evidence="2">Uncharacterized protein</fullName>
    </submittedName>
</protein>
<reference evidence="2" key="2">
    <citation type="submission" date="2023-06" db="EMBL/GenBank/DDBJ databases">
        <authorList>
            <consortium name="Lawrence Berkeley National Laboratory"/>
            <person name="Haridas S."/>
            <person name="Hensen N."/>
            <person name="Bonometti L."/>
            <person name="Westerberg I."/>
            <person name="Brannstrom I.O."/>
            <person name="Guillou S."/>
            <person name="Cros-Aarteil S."/>
            <person name="Calhoun S."/>
            <person name="Kuo A."/>
            <person name="Mondo S."/>
            <person name="Pangilinan J."/>
            <person name="Riley R."/>
            <person name="LaButti K."/>
            <person name="Andreopoulos B."/>
            <person name="Lipzen A."/>
            <person name="Chen C."/>
            <person name="Yanf M."/>
            <person name="Daum C."/>
            <person name="Ng V."/>
            <person name="Clum A."/>
            <person name="Steindorff A."/>
            <person name="Ohm R."/>
            <person name="Martin F."/>
            <person name="Silar P."/>
            <person name="Natvig D."/>
            <person name="Lalanne C."/>
            <person name="Gautier V."/>
            <person name="Ament-velasquez S.L."/>
            <person name="Kruys A."/>
            <person name="Hutchinson M.I."/>
            <person name="Powell A.J."/>
            <person name="Barry K."/>
            <person name="Miller A.N."/>
            <person name="Grigoriev I.V."/>
            <person name="Debuchy R."/>
            <person name="Gladieux P."/>
            <person name="Thoren M.H."/>
            <person name="Johannesson H."/>
        </authorList>
    </citation>
    <scope>NUCLEOTIDE SEQUENCE</scope>
    <source>
        <strain evidence="2">CBS 232.78</strain>
    </source>
</reference>
<comment type="caution">
    <text evidence="2">The sequence shown here is derived from an EMBL/GenBank/DDBJ whole genome shotgun (WGS) entry which is preliminary data.</text>
</comment>
<dbReference type="Proteomes" id="UP001285441">
    <property type="component" value="Unassembled WGS sequence"/>
</dbReference>
<feature type="signal peptide" evidence="1">
    <location>
        <begin position="1"/>
        <end position="19"/>
    </location>
</feature>
<evidence type="ECO:0000313" key="3">
    <source>
        <dbReference type="Proteomes" id="UP001285441"/>
    </source>
</evidence>
<keyword evidence="3" id="KW-1185">Reference proteome</keyword>
<dbReference type="AlphaFoldDB" id="A0AAE0NR29"/>
<evidence type="ECO:0000256" key="1">
    <source>
        <dbReference type="SAM" id="SignalP"/>
    </source>
</evidence>